<name>A0AA38ICI5_9CUCU</name>
<dbReference type="Proteomes" id="UP001168821">
    <property type="component" value="Unassembled WGS sequence"/>
</dbReference>
<dbReference type="Pfam" id="PF24529">
    <property type="entry name" value="CFAP47"/>
    <property type="match status" value="1"/>
</dbReference>
<dbReference type="GO" id="GO:0005929">
    <property type="term" value="C:cilium"/>
    <property type="evidence" value="ECO:0007669"/>
    <property type="project" value="TreeGrafter"/>
</dbReference>
<dbReference type="InterPro" id="IPR013783">
    <property type="entry name" value="Ig-like_fold"/>
</dbReference>
<dbReference type="PANTHER" id="PTHR45912">
    <property type="entry name" value="CILIA- AND FLAGELLA-ASSOCIATED PROTEIN 47"/>
    <property type="match status" value="1"/>
</dbReference>
<dbReference type="InterPro" id="IPR001715">
    <property type="entry name" value="CH_dom"/>
</dbReference>
<dbReference type="PANTHER" id="PTHR45912:SF3">
    <property type="entry name" value="CILIA- AND FLAGELLA-ASSOCIATED PROTEIN 47"/>
    <property type="match status" value="1"/>
</dbReference>
<feature type="region of interest" description="Disordered" evidence="1">
    <location>
        <begin position="1"/>
        <end position="25"/>
    </location>
</feature>
<feature type="domain" description="Calponin-homology (CH)" evidence="2">
    <location>
        <begin position="1594"/>
        <end position="1711"/>
    </location>
</feature>
<evidence type="ECO:0000313" key="4">
    <source>
        <dbReference type="Proteomes" id="UP001168821"/>
    </source>
</evidence>
<proteinExistence type="predicted"/>
<dbReference type="Gene3D" id="2.60.40.10">
    <property type="entry name" value="Immunoglobulins"/>
    <property type="match status" value="3"/>
</dbReference>
<sequence>MSHETFKNTAKGSPRSVESSDDDELPQEKVFTFDDVRITPSYMLFDNAYEGKHYKERLVIQNCGSRLAFIRLCEPNSKTFEFASFTSGQYLSPGIKITRTVHYTYRRTGGVLKGFTTIWVNGKEMRYHFVVKLSKSILSLEPQLLDFGRIDAVNHATTRIFYIKNSGFKGTHFAIDMAKNALEMTIEPRKGVLPARSSVAIKVEIVGKEEGEFLEELWVKSDPPLRVVMMGAFISPKLLVRKFINSLDFTLLDFPPTYYGSTSTQPLLIKNFSSSHSMFCVMAEIKGSIVTLDEARKIDDNYRNFIIKPIDGRLSALKGAIIQMTFAPIVTRARKDKNYAACFLKVIRMDCRDVTPSDAMFGNRRTRVLFDLTALSFAAPSAQPSSITAMDSESIQTNLTREISNLSAVAILNMTPPQDESEENFSFEHAIGVCVHGEKEYAAVVLRPTLMTLEGLVLEKVYRRELLIMNNSTHLPIRVKYNKSVCIDIHPNEFDLAGGHSLVVSVTIRAVSLSREEKKITFDLLAEDFPKKGTFKRVGQADLSISFAAREVERKPGKKQCVCDKLPLTLKPELPHRLTRVELQKKMQHNDFWLAYIRSLQSKPKQDTADWHEYELSQSKLGEYGGECGKIVRRNKEPLASTSFYPLAPRLLYNVKITPKSIRLRKVAAFTTVTDFFVIENRNTFPIFVNLKSSKSFLFFEGDTRYSIAPKEKKKMYFSFSTCSTGRYYINIYVLVNYSTLYEVTAVAQVVPKTLKLDTETIEFTEQDRKFKFFKIINSLNAYTSFDWEISAGSFTLCPSAGGIKAEKFLLCAVTYWPNPIELNTSECVLTSESGQKRNLLVTYKRRQTSVVFDTYSVNFDVIPLNMPVRKKLTLMNLKEFPILYSIPNEISVPGITINPTRGILEGLDSQVFIISVLLQAVIQFEIDIVFQIDEGEEVKINLKGCVEYPDIILKPETLFFRKIAPYSFDTLAFKVTNVSKGVVWISFIIDEVPEFSVTDSEDDQYKHLGKVVLQVEETKILFLHFHPNYVSTYALLLPYVVNDIIGPAFRKSSSSATPVYFLQEEHLRYGGIRGVTVKKIPRSLALIRVNCSAIDKTLEFSSLNIRFFYFGEGHCNNMTSTTFEITNVTTETAAVCIRIDDLGDPFALAPTNDVEVEYYEVSYKINLEPGQTVSFNAEFFPMEKGDYEIELPIFLRHYYDNKIFNYLTLHGVYDSPVILPSTQHCDFEPVPLNTNSQLQIRLHMFNHFENCKISAKSDWENLNVRFEERTISKVETLMDVTLHYECSHPTCFNTIVQFCCSCDSTCVVEVTGVVENCLLTTHAFYFLITQQKDNDDKTRKSSMDEFSHHHRPRSQKQTLRNRNTTCFPLFPTDDDTSAYANYMRNLQKALEQWLFSQGFYFKGYYRIPEGFSEFCKVREPLKKRIFGGLMPPKVSDMPLLQLIMNIAGKDIRDKLAPSFPKDLEETTWLSYVSKTNANILRYLEDFPVSLPHVKAKYLLNYDQYVQYENIKRPKQKPMDEAIFYRLSKQCWIDLILQIIKAFFFFRTVPYVPPVSEENLTAQRDGKRGYSFISVSKISFDAEEEIFIEMDVYGEREKALKEWLRVCYSEEKSKLWSPPPADKDLVFLKADLQDGLVLGAVTAHYCPYVRSEIKQMYTTSFNPEEIFHNICVLVKTWQMLNFSYVISPSQLSETEMVEILLIVSYLYDILPHYSPCEDIKIEALLTQSNVSQLDLVNLGEDPIYYKEVFFGNDSHLFTVLHDNITVEPRQSKALKVRFHAKSVRTSLATLVLCGETPGHKFGKSIAINIVGIPDVSYACMEIPVTVELYKPCEIVFDLQSPFKVEADYLIYVGYQHVSQEKNVLFPWEELKRLKTVKEFVLESSVAHFNSQGQCVVKHAFCCQHLEPRDMWIYFTNPDVGDWGIKVTMTGTVTKDCYERLSLVVPENYENLVCRCKIKPCVTTNCPMILYLTIPMKNVILWHARKKMVMQYVQGEEYKFWFKRIYTPTGTRILKLILNSETHPMRQTTEETVTYQVKLPNRCPFVTLKTVVFEDITSEDTFQLPVHPVKNLLKASKCTLELISEKMDETRFYESAESWLPQDTADRLVLVLHAVLTLRLVLLSRLNFLSLGNVLINSSRTREHEGLFFAESSSFSLADSRGSYDGEQGGGSSVCHRDFTINHAPRESRGAREAA</sequence>
<evidence type="ECO:0000313" key="3">
    <source>
        <dbReference type="EMBL" id="KAJ3653320.1"/>
    </source>
</evidence>
<gene>
    <name evidence="3" type="ORF">Zmor_012578</name>
</gene>
<feature type="region of interest" description="Disordered" evidence="1">
    <location>
        <begin position="1337"/>
        <end position="1359"/>
    </location>
</feature>
<dbReference type="PROSITE" id="PS50021">
    <property type="entry name" value="CH"/>
    <property type="match status" value="1"/>
</dbReference>
<feature type="compositionally biased region" description="Basic and acidic residues" evidence="1">
    <location>
        <begin position="1337"/>
        <end position="1348"/>
    </location>
</feature>
<dbReference type="GO" id="GO:0060271">
    <property type="term" value="P:cilium assembly"/>
    <property type="evidence" value="ECO:0007669"/>
    <property type="project" value="TreeGrafter"/>
</dbReference>
<organism evidence="3 4">
    <name type="scientific">Zophobas morio</name>
    <dbReference type="NCBI Taxonomy" id="2755281"/>
    <lineage>
        <taxon>Eukaryota</taxon>
        <taxon>Metazoa</taxon>
        <taxon>Ecdysozoa</taxon>
        <taxon>Arthropoda</taxon>
        <taxon>Hexapoda</taxon>
        <taxon>Insecta</taxon>
        <taxon>Pterygota</taxon>
        <taxon>Neoptera</taxon>
        <taxon>Endopterygota</taxon>
        <taxon>Coleoptera</taxon>
        <taxon>Polyphaga</taxon>
        <taxon>Cucujiformia</taxon>
        <taxon>Tenebrionidae</taxon>
        <taxon>Zophobas</taxon>
    </lineage>
</organism>
<protein>
    <recommendedName>
        <fullName evidence="2">Calponin-homology (CH) domain-containing protein</fullName>
    </recommendedName>
</protein>
<comment type="caution">
    <text evidence="3">The sequence shown here is derived from an EMBL/GenBank/DDBJ whole genome shotgun (WGS) entry which is preliminary data.</text>
</comment>
<dbReference type="EMBL" id="JALNTZ010000004">
    <property type="protein sequence ID" value="KAJ3653320.1"/>
    <property type="molecule type" value="Genomic_DNA"/>
</dbReference>
<dbReference type="InterPro" id="IPR056343">
    <property type="entry name" value="CFAP47_dom"/>
</dbReference>
<accession>A0AA38ICI5</accession>
<evidence type="ECO:0000259" key="2">
    <source>
        <dbReference type="PROSITE" id="PS50021"/>
    </source>
</evidence>
<keyword evidence="4" id="KW-1185">Reference proteome</keyword>
<reference evidence="3" key="1">
    <citation type="journal article" date="2023" name="G3 (Bethesda)">
        <title>Whole genome assemblies of Zophobas morio and Tenebrio molitor.</title>
        <authorList>
            <person name="Kaur S."/>
            <person name="Stinson S.A."/>
            <person name="diCenzo G.C."/>
        </authorList>
    </citation>
    <scope>NUCLEOTIDE SEQUENCE</scope>
    <source>
        <strain evidence="3">QUZm001</strain>
    </source>
</reference>
<evidence type="ECO:0000256" key="1">
    <source>
        <dbReference type="SAM" id="MobiDB-lite"/>
    </source>
</evidence>